<reference evidence="3 4" key="1">
    <citation type="submission" date="2019-03" db="EMBL/GenBank/DDBJ databases">
        <title>Primorskyibacter sp. SS33 isolated from sediments.</title>
        <authorList>
            <person name="Xunke S."/>
        </authorList>
    </citation>
    <scope>NUCLEOTIDE SEQUENCE [LARGE SCALE GENOMIC DNA]</scope>
    <source>
        <strain evidence="3 4">SS33</strain>
    </source>
</reference>
<feature type="domain" description="Hedgehog/Intein (Hint)" evidence="2">
    <location>
        <begin position="72"/>
        <end position="210"/>
    </location>
</feature>
<dbReference type="AlphaFoldDB" id="A0A4R6AFZ7"/>
<name>A0A4R6AFZ7_9RHOB</name>
<accession>A0A4R6AFZ7</accession>
<dbReference type="Proteomes" id="UP000295701">
    <property type="component" value="Unassembled WGS sequence"/>
</dbReference>
<dbReference type="OrthoDB" id="6305173at2"/>
<proteinExistence type="predicted"/>
<organism evidence="3 4">
    <name type="scientific">Palleronia sediminis</name>
    <dbReference type="NCBI Taxonomy" id="2547833"/>
    <lineage>
        <taxon>Bacteria</taxon>
        <taxon>Pseudomonadati</taxon>
        <taxon>Pseudomonadota</taxon>
        <taxon>Alphaproteobacteria</taxon>
        <taxon>Rhodobacterales</taxon>
        <taxon>Roseobacteraceae</taxon>
        <taxon>Palleronia</taxon>
    </lineage>
</organism>
<evidence type="ECO:0000259" key="2">
    <source>
        <dbReference type="Pfam" id="PF13403"/>
    </source>
</evidence>
<dbReference type="Pfam" id="PF13403">
    <property type="entry name" value="Hint_2"/>
    <property type="match status" value="1"/>
</dbReference>
<comment type="caution">
    <text evidence="3">The sequence shown here is derived from an EMBL/GenBank/DDBJ whole genome shotgun (WGS) entry which is preliminary data.</text>
</comment>
<sequence>MSTDERPVRPNAYPPSRGPWTVRQKPRSGPAELPPLTQRYHVIGLDRAGDPVEFTRMGPATPLFTQTFGAIVHGGLVQTIDGPVAVEDLLPGDRVITSNGVDRLVWKGARTILPGRRKSALYRIPADALGLGRPSRDILLGPAARLVSRRDAVRRLLGVDSALVPISALVDGQAIIEIAPISPLQCYHLAFARHCTFTVNGLELESAHPGRIDRIAGAAMQALFLSFFPHLERMDEFGALSMQRVRDDLIDRIVA</sequence>
<evidence type="ECO:0000256" key="1">
    <source>
        <dbReference type="SAM" id="MobiDB-lite"/>
    </source>
</evidence>
<evidence type="ECO:0000313" key="3">
    <source>
        <dbReference type="EMBL" id="TDL81954.1"/>
    </source>
</evidence>
<keyword evidence="4" id="KW-1185">Reference proteome</keyword>
<dbReference type="EMBL" id="SNAA01000003">
    <property type="protein sequence ID" value="TDL81954.1"/>
    <property type="molecule type" value="Genomic_DNA"/>
</dbReference>
<dbReference type="RefSeq" id="WP_133395903.1">
    <property type="nucleotide sequence ID" value="NZ_SNAA01000003.1"/>
</dbReference>
<protein>
    <submittedName>
        <fullName evidence="3">Type I secretion protein</fullName>
    </submittedName>
</protein>
<gene>
    <name evidence="3" type="ORF">E2L08_04690</name>
</gene>
<dbReference type="InterPro" id="IPR028992">
    <property type="entry name" value="Hedgehog/Intein_dom"/>
</dbReference>
<evidence type="ECO:0000313" key="4">
    <source>
        <dbReference type="Proteomes" id="UP000295701"/>
    </source>
</evidence>
<feature type="region of interest" description="Disordered" evidence="1">
    <location>
        <begin position="1"/>
        <end position="35"/>
    </location>
</feature>